<dbReference type="Proteomes" id="UP000194003">
    <property type="component" value="Unassembled WGS sequence"/>
</dbReference>
<organism evidence="1 2">
    <name type="scientific">Magnetofaba australis IT-1</name>
    <dbReference type="NCBI Taxonomy" id="1434232"/>
    <lineage>
        <taxon>Bacteria</taxon>
        <taxon>Pseudomonadati</taxon>
        <taxon>Pseudomonadota</taxon>
        <taxon>Magnetococcia</taxon>
        <taxon>Magnetococcales</taxon>
        <taxon>Magnetococcaceae</taxon>
        <taxon>Magnetofaba</taxon>
    </lineage>
</organism>
<reference evidence="1 2" key="1">
    <citation type="journal article" date="2016" name="BMC Genomics">
        <title>Combined genomic and structural analyses of a cultured magnetotactic bacterium reveals its niche adaptation to a dynamic environment.</title>
        <authorList>
            <person name="Araujo A.C."/>
            <person name="Morillo V."/>
            <person name="Cypriano J."/>
            <person name="Teixeira L.C."/>
            <person name="Leao P."/>
            <person name="Lyra S."/>
            <person name="Almeida L.G."/>
            <person name="Bazylinski D.A."/>
            <person name="Vasconcellos A.T."/>
            <person name="Abreu F."/>
            <person name="Lins U."/>
        </authorList>
    </citation>
    <scope>NUCLEOTIDE SEQUENCE [LARGE SCALE GENOMIC DNA]</scope>
    <source>
        <strain evidence="1 2">IT-1</strain>
    </source>
</reference>
<evidence type="ECO:0000313" key="1">
    <source>
        <dbReference type="EMBL" id="OSM00128.1"/>
    </source>
</evidence>
<proteinExistence type="predicted"/>
<dbReference type="EMBL" id="LVJN01000021">
    <property type="protein sequence ID" value="OSM00128.1"/>
    <property type="molecule type" value="Genomic_DNA"/>
</dbReference>
<dbReference type="AlphaFoldDB" id="A0A1Y2JZ01"/>
<protein>
    <submittedName>
        <fullName evidence="1">Uncharacterized protein</fullName>
    </submittedName>
</protein>
<gene>
    <name evidence="1" type="ORF">MAIT1_00562</name>
</gene>
<name>A0A1Y2JZ01_9PROT</name>
<comment type="caution">
    <text evidence="1">The sequence shown here is derived from an EMBL/GenBank/DDBJ whole genome shotgun (WGS) entry which is preliminary data.</text>
</comment>
<accession>A0A1Y2JZ01</accession>
<keyword evidence="2" id="KW-1185">Reference proteome</keyword>
<evidence type="ECO:0000313" key="2">
    <source>
        <dbReference type="Proteomes" id="UP000194003"/>
    </source>
</evidence>
<dbReference type="STRING" id="1434232.MAIT1_00562"/>
<sequence length="172" mass="19213">MVSVDVGFQHIVQFEFARANKAHDAIGETLRHLAGAGVKIAHRVDDNGVAAVRIGHHIGPRSRFQMVKRLNQHRQTTSPQQTDCTRISPVLRCVTACKSALCISNPTRSHVNRVSQKRGDLKALSQHFFRYDDFIIGYNTVQILRNVNSLTVIWPRHCFFAGAAASVQSKLT</sequence>